<dbReference type="Pfam" id="PF07963">
    <property type="entry name" value="N_methyl"/>
    <property type="match status" value="1"/>
</dbReference>
<dbReference type="InterPro" id="IPR022346">
    <property type="entry name" value="T2SS_GspH"/>
</dbReference>
<dbReference type="SUPFAM" id="SSF54523">
    <property type="entry name" value="Pili subunits"/>
    <property type="match status" value="1"/>
</dbReference>
<evidence type="ECO:0000256" key="4">
    <source>
        <dbReference type="ARBA" id="ARBA00022481"/>
    </source>
</evidence>
<dbReference type="Gene3D" id="3.30.700.10">
    <property type="entry name" value="Glycoprotein, Type 4 Pilin"/>
    <property type="match status" value="1"/>
</dbReference>
<dbReference type="EMBL" id="OU912926">
    <property type="protein sequence ID" value="CAG9931364.1"/>
    <property type="molecule type" value="Genomic_DNA"/>
</dbReference>
<keyword evidence="7" id="KW-1133">Transmembrane helix</keyword>
<dbReference type="InterPro" id="IPR012902">
    <property type="entry name" value="N_methyl_site"/>
</dbReference>
<proteinExistence type="inferred from homology"/>
<evidence type="ECO:0000256" key="2">
    <source>
        <dbReference type="ARBA" id="ARBA00021549"/>
    </source>
</evidence>
<dbReference type="NCBIfam" id="TIGR02532">
    <property type="entry name" value="IV_pilin_GFxxxE"/>
    <property type="match status" value="1"/>
</dbReference>
<evidence type="ECO:0000259" key="11">
    <source>
        <dbReference type="Pfam" id="PF12019"/>
    </source>
</evidence>
<evidence type="ECO:0000256" key="9">
    <source>
        <dbReference type="ARBA" id="ARBA00025772"/>
    </source>
</evidence>
<accession>A0ABM8YV69</accession>
<dbReference type="InterPro" id="IPR045584">
    <property type="entry name" value="Pilin-like"/>
</dbReference>
<keyword evidence="5" id="KW-0997">Cell inner membrane</keyword>
<evidence type="ECO:0000256" key="8">
    <source>
        <dbReference type="ARBA" id="ARBA00023136"/>
    </source>
</evidence>
<evidence type="ECO:0000256" key="1">
    <source>
        <dbReference type="ARBA" id="ARBA00004377"/>
    </source>
</evidence>
<keyword evidence="3" id="KW-1003">Cell membrane</keyword>
<dbReference type="Pfam" id="PF12019">
    <property type="entry name" value="GspH"/>
    <property type="match status" value="1"/>
</dbReference>
<evidence type="ECO:0000256" key="6">
    <source>
        <dbReference type="ARBA" id="ARBA00022692"/>
    </source>
</evidence>
<comment type="subcellular location">
    <subcellularLocation>
        <location evidence="1">Cell inner membrane</location>
        <topology evidence="1">Single-pass membrane protein</topology>
    </subcellularLocation>
</comment>
<evidence type="ECO:0000256" key="10">
    <source>
        <dbReference type="ARBA" id="ARBA00030775"/>
    </source>
</evidence>
<comment type="similarity">
    <text evidence="9">Belongs to the GSP H family.</text>
</comment>
<keyword evidence="8" id="KW-0472">Membrane</keyword>
<keyword evidence="6" id="KW-0812">Transmembrane</keyword>
<evidence type="ECO:0000256" key="5">
    <source>
        <dbReference type="ARBA" id="ARBA00022519"/>
    </source>
</evidence>
<evidence type="ECO:0000313" key="12">
    <source>
        <dbReference type="EMBL" id="CAG9931364.1"/>
    </source>
</evidence>
<feature type="domain" description="General secretion pathway GspH" evidence="11">
    <location>
        <begin position="47"/>
        <end position="143"/>
    </location>
</feature>
<protein>
    <recommendedName>
        <fullName evidence="2">Type II secretion system protein H</fullName>
    </recommendedName>
    <alternativeName>
        <fullName evidence="10">General secretion pathway protein H</fullName>
    </alternativeName>
</protein>
<evidence type="ECO:0000256" key="3">
    <source>
        <dbReference type="ARBA" id="ARBA00022475"/>
    </source>
</evidence>
<evidence type="ECO:0000256" key="7">
    <source>
        <dbReference type="ARBA" id="ARBA00022989"/>
    </source>
</evidence>
<sequence>MGRIKSRASAGFTLLELLVVLMLMAMVYALAVPMISAGLPGTELKGAARQLAAGLRQARNQAVTRKEESTLTLDVEKRNFKVSGDQRRYALPTKLEISLFTAQSELLPDKVGAIRFYPDGSSTGGRITVTSGVRKYDINIDWLTGQVTILN</sequence>
<keyword evidence="13" id="KW-1185">Reference proteome</keyword>
<gene>
    <name evidence="12" type="ORF">NTG6680_0111</name>
</gene>
<keyword evidence="4" id="KW-0488">Methylation</keyword>
<organism evidence="12 13">
    <name type="scientific">Candidatus Nitrotoga arctica</name>
    <dbReference type="NCBI Taxonomy" id="453162"/>
    <lineage>
        <taxon>Bacteria</taxon>
        <taxon>Pseudomonadati</taxon>
        <taxon>Pseudomonadota</taxon>
        <taxon>Betaproteobacteria</taxon>
        <taxon>Nitrosomonadales</taxon>
        <taxon>Gallionellaceae</taxon>
        <taxon>Candidatus Nitrotoga</taxon>
    </lineage>
</organism>
<name>A0ABM8YV69_9PROT</name>
<dbReference type="Proteomes" id="UP000839052">
    <property type="component" value="Chromosome"/>
</dbReference>
<dbReference type="RefSeq" id="WP_239795469.1">
    <property type="nucleotide sequence ID" value="NZ_OU912926.1"/>
</dbReference>
<evidence type="ECO:0000313" key="13">
    <source>
        <dbReference type="Proteomes" id="UP000839052"/>
    </source>
</evidence>
<reference evidence="12 13" key="1">
    <citation type="submission" date="2021-10" db="EMBL/GenBank/DDBJ databases">
        <authorList>
            <person name="Koch H."/>
        </authorList>
    </citation>
    <scope>NUCLEOTIDE SEQUENCE [LARGE SCALE GENOMIC DNA]</scope>
    <source>
        <strain evidence="12">6680</strain>
    </source>
</reference>